<dbReference type="InterPro" id="IPR036249">
    <property type="entry name" value="Thioredoxin-like_sf"/>
</dbReference>
<comment type="caution">
    <text evidence="7">The sequence shown here is derived from an EMBL/GenBank/DDBJ whole genome shotgun (WGS) entry which is preliminary data.</text>
</comment>
<dbReference type="InterPro" id="IPR011990">
    <property type="entry name" value="TPR-like_helical_dom_sf"/>
</dbReference>
<dbReference type="PROSITE" id="PS50405">
    <property type="entry name" value="GST_CTER"/>
    <property type="match status" value="1"/>
</dbReference>
<dbReference type="PANTHER" id="PTHR47942:SF63">
    <property type="entry name" value="PENTATRICOPEPTIDE REPEAT-CONTAINING PROTEIN"/>
    <property type="match status" value="1"/>
</dbReference>
<evidence type="ECO:0000259" key="5">
    <source>
        <dbReference type="PROSITE" id="PS50404"/>
    </source>
</evidence>
<feature type="region of interest" description="Disordered" evidence="4">
    <location>
        <begin position="290"/>
        <end position="330"/>
    </location>
</feature>
<keyword evidence="8" id="KW-1185">Reference proteome</keyword>
<protein>
    <submittedName>
        <fullName evidence="7">Glutathione S-transferase</fullName>
    </submittedName>
</protein>
<evidence type="ECO:0000256" key="2">
    <source>
        <dbReference type="ARBA" id="ARBA00022737"/>
    </source>
</evidence>
<feature type="domain" description="GST C-terminal" evidence="6">
    <location>
        <begin position="119"/>
        <end position="268"/>
    </location>
</feature>
<dbReference type="PROSITE" id="PS51375">
    <property type="entry name" value="PPR"/>
    <property type="match status" value="2"/>
</dbReference>
<dbReference type="InterPro" id="IPR051222">
    <property type="entry name" value="PPR/CCM1_RNA-binding"/>
</dbReference>
<dbReference type="Gene3D" id="3.40.30.10">
    <property type="entry name" value="Glutaredoxin"/>
    <property type="match status" value="1"/>
</dbReference>
<dbReference type="SUPFAM" id="SSF47616">
    <property type="entry name" value="GST C-terminal domain-like"/>
    <property type="match status" value="1"/>
</dbReference>
<dbReference type="Pfam" id="PF13410">
    <property type="entry name" value="GST_C_2"/>
    <property type="match status" value="1"/>
</dbReference>
<sequence>LSEYVSTMTTEQKPKVKLYWLEQSRAQNILWLLEELKVDYEVEVFHRNKQTLLAPPELAKIHPLGKSPVIDIFPTGSGESITLAESGYMTQYLCEHFGQNTNLIPKKWKDGQEGKIAGETEEYSRCQYLLHYTEGSLLPVLTLSLVIGALKSDNVPFFVRPITSVVANKIYSMMVFPNAKKHLALIDQMLETSPNGGKYICGEHLSAADILLSFALIAAEPRFDTLGSWPGGSARAAHPRVFEYIDRLKKEPGYERSAEKIREIDGKFEATISKMLLASAATIGTVRPNSTASFPAATAETSRTTTQPRQTPSHNTLRIPVRKGRGGVDQGARQRALDLFEETISNEPQASPATSHDVNELYRLADGLDKIAQNKENLSAVDVAAKSYTFISTKLLPVSRNSDSRLPQVLTTKATQAMQQITNAKFSAIDNADLPTTADICKVYADLKNFRIVRRLELINGLLQVIVSSRAESETEPVEERLLDDLVECWKHFSVLRRADSGLGSEPEFWLTSRPDLRGTDEPARLFRTLFPLFALNELRGIGPALVTTFILLSESKHMLTRAKEEAQPLLEALDPIVKRFGQEMLQQVFDGYPELWSYVQPRADWRVTRMAPEAWKESKAPAFGSSKHTQSTGRFSYALWHRRFGMAFRSNDLVAAQQAWRDLVNPANDKNRAQRLRGAPELLDYILFLACSKSGVHTEGFSKLTAEVLTYMKNLGVDPTIRTYTSMMKGWKQARRLDQIEILWSSITRAGLRLDEQIWSVRIASLGHLGQERSGLTALKEMEKLWNTAVKNGTQSKAVRPGIVSVNAAISGLLKRDRMDVIRSVLDWATEMGMEPDIYTYNMLLSRMLKKGASDEADRLLSSMKTAGLTPDASTFTIILEAAFEDLHNQTPKEQREAIDGVFAEMAACGIKPNPEAFAKMLHVLVKAGDVADHSVAAVLAHLRSSGLQPSTEMCTILVDYYVSRERPDLASLRALVADRRSRTRALTDRVFWESVIKHYHRAGDLDSALEIVYDLDDWGIWPSLPLLEPLLRSLIHRQDWDGAKKLVATVYKQARPQAADKNGRFWKHAFWAAAKDYELLEDM</sequence>
<dbReference type="Proteomes" id="UP000076552">
    <property type="component" value="Unassembled WGS sequence"/>
</dbReference>
<reference evidence="7 8" key="1">
    <citation type="submission" date="2015-06" db="EMBL/GenBank/DDBJ databases">
        <title>Survival trade-offs in plant roots during colonization by closely related pathogenic and mutualistic fungi.</title>
        <authorList>
            <person name="Hacquard S."/>
            <person name="Kracher B."/>
            <person name="Hiruma K."/>
            <person name="Weinman A."/>
            <person name="Muench P."/>
            <person name="Garrido Oter R."/>
            <person name="Ver Loren van Themaat E."/>
            <person name="Dallerey J.-F."/>
            <person name="Damm U."/>
            <person name="Henrissat B."/>
            <person name="Lespinet O."/>
            <person name="Thon M."/>
            <person name="Kemen E."/>
            <person name="McHardy A.C."/>
            <person name="Schulze-Lefert P."/>
            <person name="O'Connell R.J."/>
        </authorList>
    </citation>
    <scope>NUCLEOTIDE SEQUENCE [LARGE SCALE GENOMIC DNA]</scope>
    <source>
        <strain evidence="7 8">0861</strain>
    </source>
</reference>
<organism evidence="7 8">
    <name type="scientific">Colletotrichum tofieldiae</name>
    <dbReference type="NCBI Taxonomy" id="708197"/>
    <lineage>
        <taxon>Eukaryota</taxon>
        <taxon>Fungi</taxon>
        <taxon>Dikarya</taxon>
        <taxon>Ascomycota</taxon>
        <taxon>Pezizomycotina</taxon>
        <taxon>Sordariomycetes</taxon>
        <taxon>Hypocreomycetidae</taxon>
        <taxon>Glomerellales</taxon>
        <taxon>Glomerellaceae</taxon>
        <taxon>Colletotrichum</taxon>
        <taxon>Colletotrichum spaethianum species complex</taxon>
    </lineage>
</organism>
<dbReference type="Pfam" id="PF13409">
    <property type="entry name" value="GST_N_2"/>
    <property type="match status" value="1"/>
</dbReference>
<feature type="repeat" description="PPR" evidence="3">
    <location>
        <begin position="838"/>
        <end position="872"/>
    </location>
</feature>
<keyword evidence="2" id="KW-0677">Repeat</keyword>
<dbReference type="InterPro" id="IPR036282">
    <property type="entry name" value="Glutathione-S-Trfase_C_sf"/>
</dbReference>
<dbReference type="EMBL" id="LFIV01000010">
    <property type="protein sequence ID" value="KZL77045.1"/>
    <property type="molecule type" value="Genomic_DNA"/>
</dbReference>
<dbReference type="Gene3D" id="1.25.40.10">
    <property type="entry name" value="Tetratricopeptide repeat domain"/>
    <property type="match status" value="3"/>
</dbReference>
<dbReference type="InterPro" id="IPR004045">
    <property type="entry name" value="Glutathione_S-Trfase_N"/>
</dbReference>
<feature type="domain" description="GST N-terminal" evidence="5">
    <location>
        <begin position="13"/>
        <end position="101"/>
    </location>
</feature>
<dbReference type="NCBIfam" id="TIGR00756">
    <property type="entry name" value="PPR"/>
    <property type="match status" value="1"/>
</dbReference>
<dbReference type="Pfam" id="PF13041">
    <property type="entry name" value="PPR_2"/>
    <property type="match status" value="1"/>
</dbReference>
<dbReference type="AlphaFoldDB" id="A0A166XX72"/>
<dbReference type="SUPFAM" id="SSF52833">
    <property type="entry name" value="Thioredoxin-like"/>
    <property type="match status" value="1"/>
</dbReference>
<comment type="similarity">
    <text evidence="1">Belongs to the GST superfamily.</text>
</comment>
<evidence type="ECO:0000256" key="4">
    <source>
        <dbReference type="SAM" id="MobiDB-lite"/>
    </source>
</evidence>
<dbReference type="STRING" id="708197.A0A166XX72"/>
<dbReference type="InterPro" id="IPR040079">
    <property type="entry name" value="Glutathione_S-Trfase"/>
</dbReference>
<evidence type="ECO:0000313" key="7">
    <source>
        <dbReference type="EMBL" id="KZL77045.1"/>
    </source>
</evidence>
<evidence type="ECO:0000256" key="3">
    <source>
        <dbReference type="PROSITE-ProRule" id="PRU00708"/>
    </source>
</evidence>
<feature type="non-terminal residue" evidence="7">
    <location>
        <position position="1"/>
    </location>
</feature>
<keyword evidence="7" id="KW-0808">Transferase</keyword>
<evidence type="ECO:0000313" key="8">
    <source>
        <dbReference type="Proteomes" id="UP000076552"/>
    </source>
</evidence>
<accession>A0A166XX72</accession>
<dbReference type="InterPro" id="IPR002885">
    <property type="entry name" value="PPR_rpt"/>
</dbReference>
<dbReference type="InterPro" id="IPR010987">
    <property type="entry name" value="Glutathione-S-Trfase_C-like"/>
</dbReference>
<dbReference type="PANTHER" id="PTHR47942">
    <property type="entry name" value="TETRATRICOPEPTIDE REPEAT (TPR)-LIKE SUPERFAMILY PROTEIN-RELATED"/>
    <property type="match status" value="1"/>
</dbReference>
<gene>
    <name evidence="7" type="ORF">CT0861_12246</name>
</gene>
<evidence type="ECO:0000256" key="1">
    <source>
        <dbReference type="ARBA" id="ARBA00007409"/>
    </source>
</evidence>
<feature type="compositionally biased region" description="Low complexity" evidence="4">
    <location>
        <begin position="301"/>
        <end position="313"/>
    </location>
</feature>
<dbReference type="CDD" id="cd03046">
    <property type="entry name" value="GST_N_GTT1_like"/>
    <property type="match status" value="1"/>
</dbReference>
<dbReference type="PROSITE" id="PS50404">
    <property type="entry name" value="GST_NTER"/>
    <property type="match status" value="1"/>
</dbReference>
<dbReference type="Gene3D" id="1.20.1050.10">
    <property type="match status" value="1"/>
</dbReference>
<dbReference type="GO" id="GO:0016740">
    <property type="term" value="F:transferase activity"/>
    <property type="evidence" value="ECO:0007669"/>
    <property type="project" value="UniProtKB-KW"/>
</dbReference>
<dbReference type="SFLD" id="SFLDS00019">
    <property type="entry name" value="Glutathione_Transferase_(cytos"/>
    <property type="match status" value="1"/>
</dbReference>
<proteinExistence type="inferred from homology"/>
<name>A0A166XX72_9PEZI</name>
<evidence type="ECO:0000259" key="6">
    <source>
        <dbReference type="PROSITE" id="PS50405"/>
    </source>
</evidence>
<feature type="repeat" description="PPR" evidence="3">
    <location>
        <begin position="990"/>
        <end position="1024"/>
    </location>
</feature>